<reference evidence="1 2" key="1">
    <citation type="journal article" date="2019" name="Int. J. Syst. Evol. Microbiol.">
        <title>The Global Catalogue of Microorganisms (GCM) 10K type strain sequencing project: providing services to taxonomists for standard genome sequencing and annotation.</title>
        <authorList>
            <consortium name="The Broad Institute Genomics Platform"/>
            <consortium name="The Broad Institute Genome Sequencing Center for Infectious Disease"/>
            <person name="Wu L."/>
            <person name="Ma J."/>
        </authorList>
    </citation>
    <scope>NUCLEOTIDE SEQUENCE [LARGE SCALE GENOMIC DNA]</scope>
    <source>
        <strain evidence="1 2">CGMCC 1.10390</strain>
    </source>
</reference>
<dbReference type="RefSeq" id="WP_256400503.1">
    <property type="nucleotide sequence ID" value="NZ_JANHJR010000003.1"/>
</dbReference>
<proteinExistence type="predicted"/>
<gene>
    <name evidence="1" type="ORF">ACFSBL_17265</name>
</gene>
<sequence length="78" mass="8674">MAVGTTSGRHVHLAAREVEMVPADATALRHVDQLDDQAFDQLLRLVDGDTVNVQRAEEAPFEDGEIIVHTAYYRVTIQ</sequence>
<accession>A0ABD6DN11</accession>
<keyword evidence="2" id="KW-1185">Reference proteome</keyword>
<dbReference type="EMBL" id="JBHUDO010000003">
    <property type="protein sequence ID" value="MFD1647441.1"/>
    <property type="molecule type" value="Genomic_DNA"/>
</dbReference>
<name>A0ABD6DN11_9EURY</name>
<organism evidence="1 2">
    <name type="scientific">Haloarchaeobius litoreus</name>
    <dbReference type="NCBI Taxonomy" id="755306"/>
    <lineage>
        <taxon>Archaea</taxon>
        <taxon>Methanobacteriati</taxon>
        <taxon>Methanobacteriota</taxon>
        <taxon>Stenosarchaea group</taxon>
        <taxon>Halobacteria</taxon>
        <taxon>Halobacteriales</taxon>
        <taxon>Halorubellaceae</taxon>
        <taxon>Haloarchaeobius</taxon>
    </lineage>
</organism>
<comment type="caution">
    <text evidence="1">The sequence shown here is derived from an EMBL/GenBank/DDBJ whole genome shotgun (WGS) entry which is preliminary data.</text>
</comment>
<dbReference type="AlphaFoldDB" id="A0ABD6DN11"/>
<dbReference type="Proteomes" id="UP001597034">
    <property type="component" value="Unassembled WGS sequence"/>
</dbReference>
<protein>
    <recommendedName>
        <fullName evidence="3">Halobacterial output domain-containing protein</fullName>
    </recommendedName>
</protein>
<evidence type="ECO:0008006" key="3">
    <source>
        <dbReference type="Google" id="ProtNLM"/>
    </source>
</evidence>
<evidence type="ECO:0000313" key="1">
    <source>
        <dbReference type="EMBL" id="MFD1647441.1"/>
    </source>
</evidence>
<evidence type="ECO:0000313" key="2">
    <source>
        <dbReference type="Proteomes" id="UP001597034"/>
    </source>
</evidence>